<gene>
    <name evidence="1" type="ORF">HUW51_16425</name>
</gene>
<dbReference type="AlphaFoldDB" id="A0A7G7GAP4"/>
<evidence type="ECO:0000313" key="2">
    <source>
        <dbReference type="Proteomes" id="UP000515237"/>
    </source>
</evidence>
<dbReference type="Proteomes" id="UP000515237">
    <property type="component" value="Chromosome"/>
</dbReference>
<reference evidence="1 2" key="1">
    <citation type="journal article" date="2018" name="Int. J. Syst. Evol. Microbiol.">
        <title>Adhaeribacter swui sp. nov., isolated from wet mud.</title>
        <authorList>
            <person name="Kim D.U."/>
            <person name="Kim K.W."/>
            <person name="Kang M.S."/>
            <person name="Kim J.Y."/>
            <person name="Jang J.H."/>
            <person name="Kim M.K."/>
        </authorList>
    </citation>
    <scope>NUCLEOTIDE SEQUENCE [LARGE SCALE GENOMIC DNA]</scope>
    <source>
        <strain evidence="1 2">KCTC 52873</strain>
    </source>
</reference>
<dbReference type="PANTHER" id="PTHR35399">
    <property type="entry name" value="SLR8030 PROTEIN"/>
    <property type="match status" value="1"/>
</dbReference>
<dbReference type="InterPro" id="IPR008557">
    <property type="entry name" value="PhoX"/>
</dbReference>
<protein>
    <submittedName>
        <fullName evidence="1">DUF839 domain-containing protein</fullName>
    </submittedName>
</protein>
<accession>A0A7G7GAP4</accession>
<dbReference type="EMBL" id="CP055156">
    <property type="protein sequence ID" value="QNF34228.1"/>
    <property type="molecule type" value="Genomic_DNA"/>
</dbReference>
<evidence type="ECO:0000313" key="1">
    <source>
        <dbReference type="EMBL" id="QNF34228.1"/>
    </source>
</evidence>
<dbReference type="Pfam" id="PF05787">
    <property type="entry name" value="PhoX"/>
    <property type="match status" value="1"/>
</dbReference>
<keyword evidence="2" id="KW-1185">Reference proteome</keyword>
<sequence>MKQNLGSSRRAFLKKTGIASLGFMGLHHFVQNPLLASSNPVGPVGYGPLIPDPQGLLSLPQGFSYKIISKKGNPMSDGLLVPGAPDGMATFKGPNGRVILVRNHELSASPDKGAFGATNEMLAKIDKSKVYDFGKGNPELGGTTTLVYNPATGQVEKEFLSLVGTTRNCAGGPTPWNTWITCEESVLKPEQANSCEKEHGYNFEVPASDKMQLTKALPIKAMGRMNHEAVAVDPRTGIVYMTEDTSDSLIYRFIPNKNGQLLKGGKLQALVVREQKSLDTRNWEKLTTPPMPIGQPFAVDWIDIENVESPENDLRLQGYDKGAARFARGEGMWFGNNEVYFACTNGGKFSFGQVFRYTPSLHEGKPEEKKQPGKLELFVESHDSTIANACDNMTVSAWGDLILCEDNAAPFVVGITPKGEFYKLAQNIGSPSEFAGGVFSPTGETYFVNLQGVGLTLAITGPWRTGSAN</sequence>
<dbReference type="RefSeq" id="WP_185270709.1">
    <property type="nucleotide sequence ID" value="NZ_CP055156.1"/>
</dbReference>
<proteinExistence type="predicted"/>
<organism evidence="1 2">
    <name type="scientific">Adhaeribacter swui</name>
    <dbReference type="NCBI Taxonomy" id="2086471"/>
    <lineage>
        <taxon>Bacteria</taxon>
        <taxon>Pseudomonadati</taxon>
        <taxon>Bacteroidota</taxon>
        <taxon>Cytophagia</taxon>
        <taxon>Cytophagales</taxon>
        <taxon>Hymenobacteraceae</taxon>
        <taxon>Adhaeribacter</taxon>
    </lineage>
</organism>
<name>A0A7G7GAP4_9BACT</name>
<dbReference type="KEGG" id="aswu:HUW51_16425"/>
<dbReference type="PANTHER" id="PTHR35399:SF4">
    <property type="entry name" value="MEMBRANE PROTEIN"/>
    <property type="match status" value="1"/>
</dbReference>